<protein>
    <submittedName>
        <fullName evidence="1">Uncharacterized protein</fullName>
    </submittedName>
</protein>
<evidence type="ECO:0000313" key="2">
    <source>
        <dbReference type="Proteomes" id="UP000325315"/>
    </source>
</evidence>
<gene>
    <name evidence="1" type="ORF">EPI10_002703</name>
</gene>
<comment type="caution">
    <text evidence="1">The sequence shown here is derived from an EMBL/GenBank/DDBJ whole genome shotgun (WGS) entry which is preliminary data.</text>
</comment>
<sequence length="109" mass="12504">MARSKSDHRNYSEISTPIDRAWVSHIHFGAVKLALSYHISKGQPSTCCSFPTATWRSKIQHYSNALNMTRKIITSVHVPKVVTREQTISLLPSTWMTNYEKFHENTKSV</sequence>
<evidence type="ECO:0000313" key="1">
    <source>
        <dbReference type="EMBL" id="KAA3467714.1"/>
    </source>
</evidence>
<accession>A0A5B6VF74</accession>
<organism evidence="1 2">
    <name type="scientific">Gossypium australe</name>
    <dbReference type="NCBI Taxonomy" id="47621"/>
    <lineage>
        <taxon>Eukaryota</taxon>
        <taxon>Viridiplantae</taxon>
        <taxon>Streptophyta</taxon>
        <taxon>Embryophyta</taxon>
        <taxon>Tracheophyta</taxon>
        <taxon>Spermatophyta</taxon>
        <taxon>Magnoliopsida</taxon>
        <taxon>eudicotyledons</taxon>
        <taxon>Gunneridae</taxon>
        <taxon>Pentapetalae</taxon>
        <taxon>rosids</taxon>
        <taxon>malvids</taxon>
        <taxon>Malvales</taxon>
        <taxon>Malvaceae</taxon>
        <taxon>Malvoideae</taxon>
        <taxon>Gossypium</taxon>
    </lineage>
</organism>
<reference evidence="2" key="1">
    <citation type="journal article" date="2019" name="Plant Biotechnol. J.">
        <title>Genome sequencing of the Australian wild diploid species Gossypium australe highlights disease resistance and delayed gland morphogenesis.</title>
        <authorList>
            <person name="Cai Y."/>
            <person name="Cai X."/>
            <person name="Wang Q."/>
            <person name="Wang P."/>
            <person name="Zhang Y."/>
            <person name="Cai C."/>
            <person name="Xu Y."/>
            <person name="Wang K."/>
            <person name="Zhou Z."/>
            <person name="Wang C."/>
            <person name="Geng S."/>
            <person name="Li B."/>
            <person name="Dong Q."/>
            <person name="Hou Y."/>
            <person name="Wang H."/>
            <person name="Ai P."/>
            <person name="Liu Z."/>
            <person name="Yi F."/>
            <person name="Sun M."/>
            <person name="An G."/>
            <person name="Cheng J."/>
            <person name="Zhang Y."/>
            <person name="Shi Q."/>
            <person name="Xie Y."/>
            <person name="Shi X."/>
            <person name="Chang Y."/>
            <person name="Huang F."/>
            <person name="Chen Y."/>
            <person name="Hong S."/>
            <person name="Mi L."/>
            <person name="Sun Q."/>
            <person name="Zhang L."/>
            <person name="Zhou B."/>
            <person name="Peng R."/>
            <person name="Zhang X."/>
            <person name="Liu F."/>
        </authorList>
    </citation>
    <scope>NUCLEOTIDE SEQUENCE [LARGE SCALE GENOMIC DNA]</scope>
    <source>
        <strain evidence="2">cv. PA1801</strain>
    </source>
</reference>
<dbReference type="InterPro" id="IPR053098">
    <property type="entry name" value="Petuviruses_polyprotein"/>
</dbReference>
<dbReference type="AlphaFoldDB" id="A0A5B6VF74"/>
<name>A0A5B6VF74_9ROSI</name>
<dbReference type="OrthoDB" id="1747449at2759"/>
<dbReference type="PANTHER" id="PTHR48435:SF1">
    <property type="entry name" value="POLYPROTEIN"/>
    <property type="match status" value="1"/>
</dbReference>
<dbReference type="EMBL" id="SMMG02000007">
    <property type="protein sequence ID" value="KAA3467714.1"/>
    <property type="molecule type" value="Genomic_DNA"/>
</dbReference>
<dbReference type="Proteomes" id="UP000325315">
    <property type="component" value="Unassembled WGS sequence"/>
</dbReference>
<dbReference type="PANTHER" id="PTHR48435">
    <property type="entry name" value="POLYPROTEIN"/>
    <property type="match status" value="1"/>
</dbReference>
<proteinExistence type="predicted"/>
<keyword evidence="2" id="KW-1185">Reference proteome</keyword>